<dbReference type="EMBL" id="ACBY02000010">
    <property type="protein sequence ID" value="EFB77540.1"/>
    <property type="molecule type" value="Genomic_DNA"/>
</dbReference>
<accession>D1PIF5</accession>
<feature type="transmembrane region" description="Helical" evidence="8">
    <location>
        <begin position="274"/>
        <end position="295"/>
    </location>
</feature>
<keyword evidence="10" id="KW-1185">Reference proteome</keyword>
<dbReference type="GO" id="GO:0055085">
    <property type="term" value="P:transmembrane transport"/>
    <property type="evidence" value="ECO:0007669"/>
    <property type="project" value="TreeGrafter"/>
</dbReference>
<feature type="transmembrane region" description="Helical" evidence="8">
    <location>
        <begin position="330"/>
        <end position="349"/>
    </location>
</feature>
<evidence type="ECO:0000313" key="10">
    <source>
        <dbReference type="Proteomes" id="UP000003438"/>
    </source>
</evidence>
<dbReference type="STRING" id="411471.SUBVAR_04120"/>
<evidence type="ECO:0000256" key="4">
    <source>
        <dbReference type="ARBA" id="ARBA00022475"/>
    </source>
</evidence>
<comment type="subcellular location">
    <subcellularLocation>
        <location evidence="1">Cell membrane</location>
        <topology evidence="1">Multi-pass membrane protein</topology>
    </subcellularLocation>
</comment>
<dbReference type="eggNOG" id="COG0628">
    <property type="taxonomic scope" value="Bacteria"/>
</dbReference>
<keyword evidence="5 8" id="KW-0812">Transmembrane</keyword>
<feature type="transmembrane region" description="Helical" evidence="8">
    <location>
        <begin position="12"/>
        <end position="32"/>
    </location>
</feature>
<evidence type="ECO:0000256" key="5">
    <source>
        <dbReference type="ARBA" id="ARBA00022692"/>
    </source>
</evidence>
<evidence type="ECO:0000313" key="9">
    <source>
        <dbReference type="EMBL" id="EFB77540.1"/>
    </source>
</evidence>
<evidence type="ECO:0000256" key="1">
    <source>
        <dbReference type="ARBA" id="ARBA00004651"/>
    </source>
</evidence>
<proteinExistence type="inferred from homology"/>
<feature type="transmembrane region" description="Helical" evidence="8">
    <location>
        <begin position="70"/>
        <end position="91"/>
    </location>
</feature>
<name>D1PIF5_9FIRM</name>
<dbReference type="GO" id="GO:0005886">
    <property type="term" value="C:plasma membrane"/>
    <property type="evidence" value="ECO:0007669"/>
    <property type="project" value="UniProtKB-SubCell"/>
</dbReference>
<dbReference type="HOGENOM" id="CLU_031275_2_0_9"/>
<dbReference type="Pfam" id="PF01594">
    <property type="entry name" value="AI-2E_transport"/>
    <property type="match status" value="1"/>
</dbReference>
<feature type="transmembrane region" description="Helical" evidence="8">
    <location>
        <begin position="247"/>
        <end position="268"/>
    </location>
</feature>
<organism evidence="9 10">
    <name type="scientific">Subdoligranulum variabile DSM 15176</name>
    <dbReference type="NCBI Taxonomy" id="411471"/>
    <lineage>
        <taxon>Bacteria</taxon>
        <taxon>Bacillati</taxon>
        <taxon>Bacillota</taxon>
        <taxon>Clostridia</taxon>
        <taxon>Eubacteriales</taxon>
        <taxon>Oscillospiraceae</taxon>
        <taxon>Subdoligranulum</taxon>
    </lineage>
</organism>
<comment type="caution">
    <text evidence="9">The sequence shown here is derived from an EMBL/GenBank/DDBJ whole genome shotgun (WGS) entry which is preliminary data.</text>
</comment>
<keyword evidence="4" id="KW-1003">Cell membrane</keyword>
<dbReference type="InterPro" id="IPR002549">
    <property type="entry name" value="AI-2E-like"/>
</dbReference>
<evidence type="ECO:0008006" key="11">
    <source>
        <dbReference type="Google" id="ProtNLM"/>
    </source>
</evidence>
<reference evidence="9" key="1">
    <citation type="submission" date="2009-12" db="EMBL/GenBank/DDBJ databases">
        <authorList>
            <person name="Weinstock G."/>
            <person name="Sodergren E."/>
            <person name="Clifton S."/>
            <person name="Fulton L."/>
            <person name="Fulton B."/>
            <person name="Courtney L."/>
            <person name="Fronick C."/>
            <person name="Harrison M."/>
            <person name="Strong C."/>
            <person name="Farmer C."/>
            <person name="Delahaunty K."/>
            <person name="Markovic C."/>
            <person name="Hall O."/>
            <person name="Minx P."/>
            <person name="Tomlinson C."/>
            <person name="Mitreva M."/>
            <person name="Nelson J."/>
            <person name="Hou S."/>
            <person name="Wollam A."/>
            <person name="Pepin K.H."/>
            <person name="Johnson M."/>
            <person name="Bhonagiri V."/>
            <person name="Nash W.E."/>
            <person name="Warren W."/>
            <person name="Chinwalla A."/>
            <person name="Mardis E.R."/>
            <person name="Wilson R.K."/>
        </authorList>
    </citation>
    <scope>NUCLEOTIDE SEQUENCE [LARGE SCALE GENOMIC DNA]</scope>
    <source>
        <strain evidence="9">DSM 15176</strain>
    </source>
</reference>
<evidence type="ECO:0000256" key="2">
    <source>
        <dbReference type="ARBA" id="ARBA00009773"/>
    </source>
</evidence>
<evidence type="ECO:0000256" key="8">
    <source>
        <dbReference type="SAM" id="Phobius"/>
    </source>
</evidence>
<sequence length="374" mass="39296">MPRTSGDFLRLALGVAVIFGIVWQLPAIAGGVQKFMDILSPFAWGIVLAYVLDIPARFFAEKLFGGKRGFAVVLSYLLLFSVVGLLLSLVVPQLAESISSFVGRLSTYEKDIQNALDWVRQTFGIDTETLEGYVGELTRELQNWFKSVSGQAAQAAADAAAGVAGAAMDAFVTLAVSIYLLGSKDLLLRAVRTCLRAALPPRQAGSLFSVCTMANRTFSGYIGGQLVDALLVGVETFVLMSLFRLDYAPLIAVLVGVTNIIPVLGPFIGAVPGAVILLLESPLQAVEFVLIILVVQQIDGNFIAPRIIGGATGLPGLGVLLAIIVGGSLFGIPGMVIGVPTLAVIVTLLKEAVGAGLQARGIDEDGNPLPDTKN</sequence>
<protein>
    <recommendedName>
        <fullName evidence="11">ATP synthase F0, A subunit</fullName>
    </recommendedName>
</protein>
<keyword evidence="3" id="KW-0813">Transport</keyword>
<evidence type="ECO:0000256" key="3">
    <source>
        <dbReference type="ARBA" id="ARBA00022448"/>
    </source>
</evidence>
<dbReference type="AlphaFoldDB" id="D1PIF5"/>
<feature type="transmembrane region" description="Helical" evidence="8">
    <location>
        <begin position="159"/>
        <end position="182"/>
    </location>
</feature>
<evidence type="ECO:0000256" key="6">
    <source>
        <dbReference type="ARBA" id="ARBA00022989"/>
    </source>
</evidence>
<dbReference type="PANTHER" id="PTHR21716:SF53">
    <property type="entry name" value="PERMEASE PERM-RELATED"/>
    <property type="match status" value="1"/>
</dbReference>
<keyword evidence="7 8" id="KW-0472">Membrane</keyword>
<keyword evidence="6 8" id="KW-1133">Transmembrane helix</keyword>
<comment type="similarity">
    <text evidence="2">Belongs to the autoinducer-2 exporter (AI-2E) (TC 2.A.86) family.</text>
</comment>
<dbReference type="Proteomes" id="UP000003438">
    <property type="component" value="Unassembled WGS sequence"/>
</dbReference>
<evidence type="ECO:0000256" key="7">
    <source>
        <dbReference type="ARBA" id="ARBA00023136"/>
    </source>
</evidence>
<gene>
    <name evidence="9" type="ORF">SUBVAR_04120</name>
</gene>
<feature type="transmembrane region" description="Helical" evidence="8">
    <location>
        <begin position="38"/>
        <end position="58"/>
    </location>
</feature>
<dbReference type="PANTHER" id="PTHR21716">
    <property type="entry name" value="TRANSMEMBRANE PROTEIN"/>
    <property type="match status" value="1"/>
</dbReference>
<feature type="transmembrane region" description="Helical" evidence="8">
    <location>
        <begin position="307"/>
        <end position="324"/>
    </location>
</feature>